<evidence type="ECO:0000256" key="1">
    <source>
        <dbReference type="ARBA" id="ARBA00005234"/>
    </source>
</evidence>
<evidence type="ECO:0000313" key="7">
    <source>
        <dbReference type="Proteomes" id="UP001438707"/>
    </source>
</evidence>
<sequence>MNRLKYQNRSSSHQRETVLASPLCCLRITKGMEVLVNPPDLPSMGRQAGAAWGGTIYQDPVLPTETALAEFCESLKLTLADGKREVVQRMFPTRADKKYVHLVTWSQKNMPLIGGKVLLSIDCVRLGYNLLYLQEKGIQWNARDLLRGSHGISDRYSTIDHLLVKPAKVSDVRREEIFEGIVWRWEEHISRLYEKLQGFPWQAGKPGLRKSAMEPQAGSLTAEGARALAEAKHAARAACDQKMAARKDAGLRAGRANQYILGGEWRGLPDVFRHSDLSAAGHTQLQAFLELPNSTSVPSSDLVNGHMKTIADPQGWLRGLVLDEFIANIQQRQIDMEAIQGPRLSIPCQSRCFTTDFYHILMGEMRIPIPSDPNFATEPWVSDHEVEMWEPERSPEQILQAARVPGYEYSSDRLQKYIKRQERGWGVEFFDLDRLVFPVNVDGLHWITVMVAFQMKQVFIIDPEDEFGRRHGNIFDNIIRFLNDHQQTAGRGRPRIPETPWTRGPIRPPNQTNGCACGPFAIWFASQLTCGLDLGPIKQSQMLSLRKTLASSLLTGDKIGLHLPPAAEHDAAMTGASLARDPAPGAAGKSVTLQRAPLQALYSADNNGDPLCGPGQVQAEEQAKLQQEKDAQEEADLLETHPGVPSHRHLSDPAPADEGSLVAEPLRNQHLTSDHWTGCREPATFAHARTPSIPPDLHDQMPLNPDPELLPSLVEPLIASGQDVAQGHLVSAPAQAATTLSQAIATDLTEQQTPPSHTDIVQPCTRPSLAHNQAAVPSSLQLSGLAVPEASRGHGSGDIHRHRSEEQQAASSLAMLRKGSKRGRGVHAPPVGAEDTGTMPVGRATARAEPVKRRRTQLAAPALPAANIGIAERALPQSGAEADLANQQLRPQPSSHAADRLRQAQLPLDLVDQSQQPVAEIGEITLDVETAAIKWPELLALLKEAVKLYPQRHLERNASRWEEIAQLLARVIGLDLAECRLQQRQRGALNLDLCIHKIMEDVAFARAANTMKQYWRKMMQILAWLRSTDLSEGDQGLLGLGISPACRSTVLGAQNFMEFLLAEEDRRRHVGADMVEPEADDNLEIFPHEDATEQYKAMWEGNHCNPAMGIETFKQYLAAANLIQAWQQGMLYGDLTCPAITTDPNIRRDLRLRKRSENHRRAECYEDAAAGAPLITTTEQRHALVKTCLDVPEPGPFMARLRTCGMYVVAKGTAARPDEIRSKRECQALDVTYAPAEDQMVSKQPMQLMVWSKVFGKTSGGDKSEYQACGNHRDPLQDGQALLAMYDVAKSVIWKLPLCKVLEGKRAWYRDLVWLSDPADPTRPMLTTGSKVLKNAMLESKIQTGNIITHFPRHEQALESRARNIRVAAGWSRGTDTRTYAQMPTAHAIAQRADFKNQDFYMVAHLILDPTTMPEFKEMTMSLWEKLDEELVAMKEENKRRPRVDKDMAAEHYLHLKILKRRLFWQTAPFFRRHCPDARIWKETFLNEHRAVFEHWCDVQLSFCDTLKSSLEAAECGLGLPMNYSPMVSVGNQLLSNTAAMIRSADTFCDAVIAEGPEARRPGQQSHGSAQRSFLQPSSGTADATAAGVGSGLADLLNQLQPASLQGYLQGGNVQGRELSDGASRLSALESQMQQTHSMLRQLMADVYAMRTHQPALLSMMAASIKLQACQQGGSHMNTAPVQVNQQQQFHQPRSKAEAARRKRRVANEADVAKAQRAAPSHFLGGNPTAASHAAQQPQTPLTAAEGSSQLLPEAIDSAELHQLQRGPDASPVAPTADVDDLKTAMQRQLDGWEGTYQNLSAYSNAARHTSGGSLENGDDLLLLLADWELDILVGKKTNPTTLAA</sequence>
<feature type="compositionally biased region" description="Basic and acidic residues" evidence="4">
    <location>
        <begin position="621"/>
        <end position="632"/>
    </location>
</feature>
<dbReference type="GO" id="GO:0003677">
    <property type="term" value="F:DNA binding"/>
    <property type="evidence" value="ECO:0007669"/>
    <property type="project" value="InterPro"/>
</dbReference>
<keyword evidence="7" id="KW-1185">Reference proteome</keyword>
<organism evidence="6 7">
    <name type="scientific">Apatococcus lobatus</name>
    <dbReference type="NCBI Taxonomy" id="904363"/>
    <lineage>
        <taxon>Eukaryota</taxon>
        <taxon>Viridiplantae</taxon>
        <taxon>Chlorophyta</taxon>
        <taxon>core chlorophytes</taxon>
        <taxon>Trebouxiophyceae</taxon>
        <taxon>Chlorellales</taxon>
        <taxon>Chlorellaceae</taxon>
        <taxon>Apatococcus</taxon>
    </lineage>
</organism>
<feature type="region of interest" description="Disordered" evidence="4">
    <location>
        <begin position="604"/>
        <end position="633"/>
    </location>
</feature>
<dbReference type="PROSITE" id="PS50600">
    <property type="entry name" value="ULP_PROTEASE"/>
    <property type="match status" value="1"/>
</dbReference>
<feature type="region of interest" description="Disordered" evidence="4">
    <location>
        <begin position="1559"/>
        <end position="1583"/>
    </location>
</feature>
<evidence type="ECO:0000259" key="5">
    <source>
        <dbReference type="PROSITE" id="PS50600"/>
    </source>
</evidence>
<dbReference type="InterPro" id="IPR038279">
    <property type="entry name" value="Ndc10_dom2_sf"/>
</dbReference>
<keyword evidence="3" id="KW-0378">Hydrolase</keyword>
<reference evidence="6 7" key="1">
    <citation type="journal article" date="2024" name="Nat. Commun.">
        <title>Phylogenomics reveals the evolutionary origins of lichenization in chlorophyte algae.</title>
        <authorList>
            <person name="Puginier C."/>
            <person name="Libourel C."/>
            <person name="Otte J."/>
            <person name="Skaloud P."/>
            <person name="Haon M."/>
            <person name="Grisel S."/>
            <person name="Petersen M."/>
            <person name="Berrin J.G."/>
            <person name="Delaux P.M."/>
            <person name="Dal Grande F."/>
            <person name="Keller J."/>
        </authorList>
    </citation>
    <scope>NUCLEOTIDE SEQUENCE [LARGE SCALE GENOMIC DNA]</scope>
    <source>
        <strain evidence="6 7">SAG 2145</strain>
    </source>
</reference>
<dbReference type="Gene3D" id="3.40.395.10">
    <property type="entry name" value="Adenoviral Proteinase, Chain A"/>
    <property type="match status" value="1"/>
</dbReference>
<protein>
    <recommendedName>
        <fullName evidence="5">Ubiquitin-like protease family profile domain-containing protein</fullName>
    </recommendedName>
</protein>
<dbReference type="EMBL" id="JALJOS010000001">
    <property type="protein sequence ID" value="KAK9844299.1"/>
    <property type="molecule type" value="Genomic_DNA"/>
</dbReference>
<dbReference type="GO" id="GO:0006508">
    <property type="term" value="P:proteolysis"/>
    <property type="evidence" value="ECO:0007669"/>
    <property type="project" value="UniProtKB-KW"/>
</dbReference>
<evidence type="ECO:0000256" key="3">
    <source>
        <dbReference type="ARBA" id="ARBA00022801"/>
    </source>
</evidence>
<accession>A0AAW1SFF9</accession>
<feature type="region of interest" description="Disordered" evidence="4">
    <location>
        <begin position="488"/>
        <end position="507"/>
    </location>
</feature>
<feature type="compositionally biased region" description="Polar residues" evidence="4">
    <location>
        <begin position="1563"/>
        <end position="1582"/>
    </location>
</feature>
<feature type="compositionally biased region" description="Basic and acidic residues" evidence="4">
    <location>
        <begin position="791"/>
        <end position="806"/>
    </location>
</feature>
<evidence type="ECO:0000256" key="4">
    <source>
        <dbReference type="SAM" id="MobiDB-lite"/>
    </source>
</evidence>
<dbReference type="SUPFAM" id="SSF54001">
    <property type="entry name" value="Cysteine proteinases"/>
    <property type="match status" value="1"/>
</dbReference>
<name>A0AAW1SFF9_9CHLO</name>
<feature type="domain" description="Ubiquitin-like protease family profile" evidence="5">
    <location>
        <begin position="300"/>
        <end position="528"/>
    </location>
</feature>
<dbReference type="Gene3D" id="1.10.443.20">
    <property type="entry name" value="Centromere DNA-binding protein complex CBF3 subunit, domain 2"/>
    <property type="match status" value="1"/>
</dbReference>
<feature type="compositionally biased region" description="Basic and acidic residues" evidence="4">
    <location>
        <begin position="1695"/>
        <end position="1714"/>
    </location>
</feature>
<keyword evidence="2" id="KW-0645">Protease</keyword>
<dbReference type="InterPro" id="IPR003653">
    <property type="entry name" value="Peptidase_C48_C"/>
</dbReference>
<comment type="caution">
    <text evidence="6">The sequence shown here is derived from an EMBL/GenBank/DDBJ whole genome shotgun (WGS) entry which is preliminary data.</text>
</comment>
<dbReference type="GO" id="GO:0008234">
    <property type="term" value="F:cysteine-type peptidase activity"/>
    <property type="evidence" value="ECO:0007669"/>
    <property type="project" value="InterPro"/>
</dbReference>
<feature type="region of interest" description="Disordered" evidence="4">
    <location>
        <begin position="788"/>
        <end position="854"/>
    </location>
</feature>
<gene>
    <name evidence="6" type="ORF">WJX74_000587</name>
</gene>
<dbReference type="Proteomes" id="UP001438707">
    <property type="component" value="Unassembled WGS sequence"/>
</dbReference>
<proteinExistence type="inferred from homology"/>
<evidence type="ECO:0000256" key="2">
    <source>
        <dbReference type="ARBA" id="ARBA00022670"/>
    </source>
</evidence>
<dbReference type="Pfam" id="PF02902">
    <property type="entry name" value="Peptidase_C48"/>
    <property type="match status" value="1"/>
</dbReference>
<dbReference type="InterPro" id="IPR038765">
    <property type="entry name" value="Papain-like_cys_pep_sf"/>
</dbReference>
<feature type="region of interest" description="Disordered" evidence="4">
    <location>
        <begin position="1685"/>
        <end position="1747"/>
    </location>
</feature>
<feature type="compositionally biased region" description="Low complexity" evidence="4">
    <location>
        <begin position="1734"/>
        <end position="1745"/>
    </location>
</feature>
<evidence type="ECO:0000313" key="6">
    <source>
        <dbReference type="EMBL" id="KAK9844299.1"/>
    </source>
</evidence>
<comment type="similarity">
    <text evidence="1">Belongs to the peptidase C48 family.</text>
</comment>